<dbReference type="Gene3D" id="1.10.1200.10">
    <property type="entry name" value="ACP-like"/>
    <property type="match status" value="1"/>
</dbReference>
<dbReference type="InterPro" id="IPR006162">
    <property type="entry name" value="Ppantetheine_attach_site"/>
</dbReference>
<organism evidence="6 7">
    <name type="scientific">Micromonospora antibiotica</name>
    <dbReference type="NCBI Taxonomy" id="2807623"/>
    <lineage>
        <taxon>Bacteria</taxon>
        <taxon>Bacillati</taxon>
        <taxon>Actinomycetota</taxon>
        <taxon>Actinomycetes</taxon>
        <taxon>Micromonosporales</taxon>
        <taxon>Micromonosporaceae</taxon>
        <taxon>Micromonospora</taxon>
    </lineage>
</organism>
<dbReference type="Pfam" id="PF00501">
    <property type="entry name" value="AMP-binding"/>
    <property type="match status" value="1"/>
</dbReference>
<dbReference type="PROSITE" id="PS50075">
    <property type="entry name" value="CARRIER"/>
    <property type="match status" value="1"/>
</dbReference>
<name>A0ABS3V8R2_9ACTN</name>
<dbReference type="InterPro" id="IPR045851">
    <property type="entry name" value="AMP-bd_C_sf"/>
</dbReference>
<evidence type="ECO:0000256" key="1">
    <source>
        <dbReference type="ARBA" id="ARBA00001957"/>
    </source>
</evidence>
<dbReference type="Pfam" id="PF00550">
    <property type="entry name" value="PP-binding"/>
    <property type="match status" value="1"/>
</dbReference>
<comment type="cofactor">
    <cofactor evidence="1">
        <name>pantetheine 4'-phosphate</name>
        <dbReference type="ChEBI" id="CHEBI:47942"/>
    </cofactor>
</comment>
<protein>
    <submittedName>
        <fullName evidence="6">AMP-binding protein</fullName>
    </submittedName>
</protein>
<dbReference type="InterPro" id="IPR036736">
    <property type="entry name" value="ACP-like_sf"/>
</dbReference>
<dbReference type="Pfam" id="PF00668">
    <property type="entry name" value="Condensation"/>
    <property type="match status" value="1"/>
</dbReference>
<dbReference type="InterPro" id="IPR000873">
    <property type="entry name" value="AMP-dep_synth/lig_dom"/>
</dbReference>
<feature type="region of interest" description="Disordered" evidence="4">
    <location>
        <begin position="597"/>
        <end position="620"/>
    </location>
</feature>
<dbReference type="InterPro" id="IPR020806">
    <property type="entry name" value="PKS_PP-bd"/>
</dbReference>
<dbReference type="InterPro" id="IPR023213">
    <property type="entry name" value="CAT-like_dom_sf"/>
</dbReference>
<dbReference type="InterPro" id="IPR001242">
    <property type="entry name" value="Condensation_dom"/>
</dbReference>
<evidence type="ECO:0000313" key="7">
    <source>
        <dbReference type="Proteomes" id="UP000671399"/>
    </source>
</evidence>
<proteinExistence type="predicted"/>
<dbReference type="SUPFAM" id="SSF56801">
    <property type="entry name" value="Acetyl-CoA synthetase-like"/>
    <property type="match status" value="1"/>
</dbReference>
<dbReference type="InterPro" id="IPR042099">
    <property type="entry name" value="ANL_N_sf"/>
</dbReference>
<dbReference type="Gene3D" id="3.30.559.30">
    <property type="entry name" value="Nonribosomal peptide synthetase, condensation domain"/>
    <property type="match status" value="1"/>
</dbReference>
<evidence type="ECO:0000256" key="4">
    <source>
        <dbReference type="SAM" id="MobiDB-lite"/>
    </source>
</evidence>
<dbReference type="SMART" id="SM00823">
    <property type="entry name" value="PKS_PP"/>
    <property type="match status" value="1"/>
</dbReference>
<keyword evidence="2" id="KW-0596">Phosphopantetheine</keyword>
<dbReference type="PANTHER" id="PTHR45527:SF1">
    <property type="entry name" value="FATTY ACID SYNTHASE"/>
    <property type="match status" value="1"/>
</dbReference>
<dbReference type="InterPro" id="IPR009081">
    <property type="entry name" value="PP-bd_ACP"/>
</dbReference>
<dbReference type="Gene3D" id="3.30.559.10">
    <property type="entry name" value="Chloramphenicol acetyltransferase-like domain"/>
    <property type="match status" value="1"/>
</dbReference>
<accession>A0ABS3V8R2</accession>
<dbReference type="PANTHER" id="PTHR45527">
    <property type="entry name" value="NONRIBOSOMAL PEPTIDE SYNTHETASE"/>
    <property type="match status" value="1"/>
</dbReference>
<dbReference type="SUPFAM" id="SSF47336">
    <property type="entry name" value="ACP-like"/>
    <property type="match status" value="1"/>
</dbReference>
<dbReference type="EMBL" id="JAGFWR010000006">
    <property type="protein sequence ID" value="MBO4162000.1"/>
    <property type="molecule type" value="Genomic_DNA"/>
</dbReference>
<dbReference type="Gene3D" id="3.30.300.30">
    <property type="match status" value="1"/>
</dbReference>
<gene>
    <name evidence="6" type="ORF">JQN83_14440</name>
</gene>
<dbReference type="Proteomes" id="UP000671399">
    <property type="component" value="Unassembled WGS sequence"/>
</dbReference>
<evidence type="ECO:0000313" key="6">
    <source>
        <dbReference type="EMBL" id="MBO4162000.1"/>
    </source>
</evidence>
<dbReference type="RefSeq" id="WP_208567648.1">
    <property type="nucleotide sequence ID" value="NZ_JAGFWR010000006.1"/>
</dbReference>
<keyword evidence="7" id="KW-1185">Reference proteome</keyword>
<evidence type="ECO:0000259" key="5">
    <source>
        <dbReference type="PROSITE" id="PS50075"/>
    </source>
</evidence>
<dbReference type="PROSITE" id="PS00012">
    <property type="entry name" value="PHOSPHOPANTETHEINE"/>
    <property type="match status" value="1"/>
</dbReference>
<reference evidence="6 7" key="1">
    <citation type="submission" date="2021-03" db="EMBL/GenBank/DDBJ databases">
        <authorList>
            <person name="Lee D.-H."/>
        </authorList>
    </citation>
    <scope>NUCLEOTIDE SEQUENCE [LARGE SCALE GENOMIC DNA]</scope>
    <source>
        <strain evidence="6 7">MMS20-R2-23</strain>
    </source>
</reference>
<sequence length="1032" mass="111222">MISSGVDGRATLATVLAERIRRGADETALVDSTGNVLSYADLGALARTCDEFFGQRHAERVVIVGAASIEVSALIAVCFWTGRTFMVIDDQESDAVRRQLIDQFGADVILLSGASADTTPANLTNEPVTVTGRDLARHAQQWDGHAVLEHSERMAVRTPRAAAYCVRTSGTTADPKLIEMNRAAIEHYCAEFIARYALAPGHRLALWAAPTYDAHYCELIPALASGAVGVVAPMSMRNDGDAVLQWLSAARITHFETTPSILRRVASAAVRPEASWPPHLTEVMCSGERLDPRVARQVFDAAERCGATVRLHNEYGPSECILLTWHEVTAEDADSGDIPVGDAIAGRTLSIEPLDDQSGSSAQHPGEIVVESPYLCRGYGSEEVGTLVAFPAPRGVPLFRTGDLGYLDHRGRLRLSGRRDRTVKRRGVRINLDQVEAVLHALPAVGQAAARADEADGQVLIHVWVVPSDSSLDRVAVLTQIADTMEVRLLPDRVMICPHLPRLHSGKVDYRSLEVADPGDEQVAVTADETTVKAVAAAFGRVLPGVAVTRSTDFFASGGHSLLALDLSAHLERDLGVRLTIRDYLAHPTVAGLAGMVDRSRRQTPRSAPTTPPVAPDEELTSTERPIWVWSQMFPSDGALNVVGGFTTHAAITEQRLRDALSTLLEDVAQLRVQYVPGRDRPRRVVREARVARVDVLRVSTSADTFPHPEVDSSAYQPFDVAADQLVRAILVRSRTQAAPVGVYLVAHHLVCDGVSMGLLVAELQHRLDTPQRRTTLSSRCVLPPARPDARLVQSAAGHWSAVRRQVAAQPYDERLRPNDAAAGTSSVVWRLPTQPVRELAYCLSVSRAAVLITLIATAVGRVLDRDRVVVETPVSTRTPDEVRSIGNYAVDVPLLVDPAGHDTTRVIGTVNRDLLAAVDFAALVPGFGSVRPGQAWAPVGDVVVVLEDHVPVPAVEIDGVASSLTPPIGSPPRHALACYFRTNALAEDITCVVTGRSDGGLARAVRAEADATLTAMTKAVLTEEARRWPTS</sequence>
<dbReference type="SUPFAM" id="SSF52777">
    <property type="entry name" value="CoA-dependent acyltransferases"/>
    <property type="match status" value="2"/>
</dbReference>
<evidence type="ECO:0000256" key="2">
    <source>
        <dbReference type="ARBA" id="ARBA00022450"/>
    </source>
</evidence>
<dbReference type="Gene3D" id="3.40.50.12780">
    <property type="entry name" value="N-terminal domain of ligase-like"/>
    <property type="match status" value="1"/>
</dbReference>
<keyword evidence="3" id="KW-0597">Phosphoprotein</keyword>
<feature type="domain" description="Carrier" evidence="5">
    <location>
        <begin position="526"/>
        <end position="601"/>
    </location>
</feature>
<evidence type="ECO:0000256" key="3">
    <source>
        <dbReference type="ARBA" id="ARBA00022553"/>
    </source>
</evidence>
<comment type="caution">
    <text evidence="6">The sequence shown here is derived from an EMBL/GenBank/DDBJ whole genome shotgun (WGS) entry which is preliminary data.</text>
</comment>